<organism evidence="2 3">
    <name type="scientific">Ideonella alba</name>
    <dbReference type="NCBI Taxonomy" id="2824118"/>
    <lineage>
        <taxon>Bacteria</taxon>
        <taxon>Pseudomonadati</taxon>
        <taxon>Pseudomonadota</taxon>
        <taxon>Betaproteobacteria</taxon>
        <taxon>Burkholderiales</taxon>
        <taxon>Sphaerotilaceae</taxon>
        <taxon>Ideonella</taxon>
    </lineage>
</organism>
<dbReference type="RefSeq" id="WP_210852647.1">
    <property type="nucleotide sequence ID" value="NZ_JAGQDD010000003.1"/>
</dbReference>
<comment type="caution">
    <text evidence="2">The sequence shown here is derived from an EMBL/GenBank/DDBJ whole genome shotgun (WGS) entry which is preliminary data.</text>
</comment>
<dbReference type="SUPFAM" id="SSF53335">
    <property type="entry name" value="S-adenosyl-L-methionine-dependent methyltransferases"/>
    <property type="match status" value="1"/>
</dbReference>
<name>A0A941BAU2_9BURK</name>
<accession>A0A941BAU2</accession>
<dbReference type="Pfam" id="PF13489">
    <property type="entry name" value="Methyltransf_23"/>
    <property type="match status" value="1"/>
</dbReference>
<dbReference type="CDD" id="cd02440">
    <property type="entry name" value="AdoMet_MTases"/>
    <property type="match status" value="1"/>
</dbReference>
<dbReference type="AlphaFoldDB" id="A0A941BAU2"/>
<keyword evidence="2" id="KW-0489">Methyltransferase</keyword>
<keyword evidence="2" id="KW-0808">Transferase</keyword>
<feature type="compositionally biased region" description="Low complexity" evidence="1">
    <location>
        <begin position="9"/>
        <end position="21"/>
    </location>
</feature>
<proteinExistence type="predicted"/>
<gene>
    <name evidence="2" type="ORF">KAK03_06655</name>
</gene>
<keyword evidence="3" id="KW-1185">Reference proteome</keyword>
<dbReference type="Proteomes" id="UP000676246">
    <property type="component" value="Unassembled WGS sequence"/>
</dbReference>
<dbReference type="InterPro" id="IPR029063">
    <property type="entry name" value="SAM-dependent_MTases_sf"/>
</dbReference>
<evidence type="ECO:0000256" key="1">
    <source>
        <dbReference type="SAM" id="MobiDB-lite"/>
    </source>
</evidence>
<dbReference type="EMBL" id="JAGQDD010000003">
    <property type="protein sequence ID" value="MBQ0930165.1"/>
    <property type="molecule type" value="Genomic_DNA"/>
</dbReference>
<sequence>MWSPFGKNKPGSKPVVGSGVGPAPATDAPLAIGLPQASEAVNKAVAGGCQLDLTARVSPLVRVNHQMRGTKLSARYGEFLQNSKPAQMQVVEQLVPLLTVPRRPSAAERWAEQQDNEAAARALLREVPPNEWGYFMPLAPGLGTLGAVGSLTVPQATSRWRSLYRLNFIMDGVSQLVGGRLDGLSLLDIACNWGAFAIEAALRGAQEVDGFDIRTQNIERARRLSGYFGTEANTRFSVADVYEFQPQRTYDIVLNLGLMYHITKPYELVRATHALCKHMAVFDTVVHREPFSGFILGTGEHAPEHAATATGCELHPTYRALIELAYLAGFKEVIELQGEPDPAWAGFKTDPYGVGQRRCIVAFK</sequence>
<reference evidence="2 3" key="1">
    <citation type="submission" date="2021-04" db="EMBL/GenBank/DDBJ databases">
        <title>The genome sequence of Ideonella sp. 3Y2.</title>
        <authorList>
            <person name="Liu Y."/>
        </authorList>
    </citation>
    <scope>NUCLEOTIDE SEQUENCE [LARGE SCALE GENOMIC DNA]</scope>
    <source>
        <strain evidence="2 3">3Y2</strain>
    </source>
</reference>
<protein>
    <submittedName>
        <fullName evidence="2">Methyltransferase domain-containing protein</fullName>
    </submittedName>
</protein>
<evidence type="ECO:0000313" key="3">
    <source>
        <dbReference type="Proteomes" id="UP000676246"/>
    </source>
</evidence>
<feature type="region of interest" description="Disordered" evidence="1">
    <location>
        <begin position="1"/>
        <end position="21"/>
    </location>
</feature>
<dbReference type="Gene3D" id="3.40.50.150">
    <property type="entry name" value="Vaccinia Virus protein VP39"/>
    <property type="match status" value="1"/>
</dbReference>
<dbReference type="GO" id="GO:0032259">
    <property type="term" value="P:methylation"/>
    <property type="evidence" value="ECO:0007669"/>
    <property type="project" value="UniProtKB-KW"/>
</dbReference>
<evidence type="ECO:0000313" key="2">
    <source>
        <dbReference type="EMBL" id="MBQ0930165.1"/>
    </source>
</evidence>
<dbReference type="GO" id="GO:0008168">
    <property type="term" value="F:methyltransferase activity"/>
    <property type="evidence" value="ECO:0007669"/>
    <property type="project" value="UniProtKB-KW"/>
</dbReference>